<dbReference type="AlphaFoldDB" id="A0A3N0Y3V5"/>
<dbReference type="EMBL" id="RJVU01053127">
    <property type="protein sequence ID" value="ROL40882.1"/>
    <property type="molecule type" value="Genomic_DNA"/>
</dbReference>
<evidence type="ECO:0000313" key="3">
    <source>
        <dbReference type="Proteomes" id="UP000281406"/>
    </source>
</evidence>
<sequence length="173" mass="18208">MGTSMSSLSSTLHVCFPSLPSSSTRLASSLGNLYEPNGESNSSGKPPSPSSFTSHPVRTGYSSPIAPHNYHYEVNNNNNQYNTTSTPNTNGVSPSSGAKSVTYNLNHTSMSGPSTNGRLGASEQGHHRSPPTGLSGLSARYLSRSIPVSDLSSHQPSQDAHTPSSSISYNLPW</sequence>
<evidence type="ECO:0000256" key="1">
    <source>
        <dbReference type="SAM" id="MobiDB-lite"/>
    </source>
</evidence>
<name>A0A3N0Y3V5_ANAGA</name>
<accession>A0A3N0Y3V5</accession>
<feature type="compositionally biased region" description="Low complexity" evidence="1">
    <location>
        <begin position="18"/>
        <end position="45"/>
    </location>
</feature>
<feature type="compositionally biased region" description="Polar residues" evidence="1">
    <location>
        <begin position="91"/>
        <end position="117"/>
    </location>
</feature>
<comment type="caution">
    <text evidence="2">The sequence shown here is derived from an EMBL/GenBank/DDBJ whole genome shotgun (WGS) entry which is preliminary data.</text>
</comment>
<dbReference type="Proteomes" id="UP000281406">
    <property type="component" value="Unassembled WGS sequence"/>
</dbReference>
<gene>
    <name evidence="2" type="ORF">DPX16_9876</name>
</gene>
<feature type="compositionally biased region" description="Polar residues" evidence="1">
    <location>
        <begin position="150"/>
        <end position="173"/>
    </location>
</feature>
<dbReference type="OrthoDB" id="10454796at2759"/>
<feature type="compositionally biased region" description="Low complexity" evidence="1">
    <location>
        <begin position="75"/>
        <end position="90"/>
    </location>
</feature>
<organism evidence="2 3">
    <name type="scientific">Anabarilius grahami</name>
    <name type="common">Kanglang fish</name>
    <name type="synonym">Barilius grahami</name>
    <dbReference type="NCBI Taxonomy" id="495550"/>
    <lineage>
        <taxon>Eukaryota</taxon>
        <taxon>Metazoa</taxon>
        <taxon>Chordata</taxon>
        <taxon>Craniata</taxon>
        <taxon>Vertebrata</taxon>
        <taxon>Euteleostomi</taxon>
        <taxon>Actinopterygii</taxon>
        <taxon>Neopterygii</taxon>
        <taxon>Teleostei</taxon>
        <taxon>Ostariophysi</taxon>
        <taxon>Cypriniformes</taxon>
        <taxon>Xenocyprididae</taxon>
        <taxon>Xenocypridinae</taxon>
        <taxon>Xenocypridinae incertae sedis</taxon>
        <taxon>Anabarilius</taxon>
    </lineage>
</organism>
<protein>
    <submittedName>
        <fullName evidence="2">Dual specificity protein phosphatase CDC14AB</fullName>
    </submittedName>
</protein>
<keyword evidence="3" id="KW-1185">Reference proteome</keyword>
<feature type="compositionally biased region" description="Polar residues" evidence="1">
    <location>
        <begin position="52"/>
        <end position="62"/>
    </location>
</feature>
<reference evidence="2 3" key="1">
    <citation type="submission" date="2018-10" db="EMBL/GenBank/DDBJ databases">
        <title>Genome assembly for a Yunnan-Guizhou Plateau 3E fish, Anabarilius grahami (Regan), and its evolutionary and genetic applications.</title>
        <authorList>
            <person name="Jiang W."/>
        </authorList>
    </citation>
    <scope>NUCLEOTIDE SEQUENCE [LARGE SCALE GENOMIC DNA]</scope>
    <source>
        <strain evidence="2">AG-KIZ</strain>
        <tissue evidence="2">Muscle</tissue>
    </source>
</reference>
<proteinExistence type="predicted"/>
<evidence type="ECO:0000313" key="2">
    <source>
        <dbReference type="EMBL" id="ROL40882.1"/>
    </source>
</evidence>
<feature type="region of interest" description="Disordered" evidence="1">
    <location>
        <begin position="18"/>
        <end position="173"/>
    </location>
</feature>